<name>A0ABR2PXR3_9ROSI</name>
<evidence type="ECO:0000313" key="4">
    <source>
        <dbReference type="EMBL" id="KAK8993017.1"/>
    </source>
</evidence>
<dbReference type="Pfam" id="PF02458">
    <property type="entry name" value="Transferase"/>
    <property type="match status" value="1"/>
</dbReference>
<dbReference type="PANTHER" id="PTHR31623:SF36">
    <property type="entry name" value="STEMMADENINE O-ACETYLTRANSFERASE-LIKE"/>
    <property type="match status" value="1"/>
</dbReference>
<keyword evidence="5" id="KW-1185">Reference proteome</keyword>
<comment type="similarity">
    <text evidence="1">Belongs to the plant acyltransferase family.</text>
</comment>
<evidence type="ECO:0000256" key="3">
    <source>
        <dbReference type="ARBA" id="ARBA00023315"/>
    </source>
</evidence>
<keyword evidence="2" id="KW-0808">Transferase</keyword>
<dbReference type="Gene3D" id="3.30.559.10">
    <property type="entry name" value="Chloramphenicol acetyltransferase-like domain"/>
    <property type="match status" value="2"/>
</dbReference>
<dbReference type="PANTHER" id="PTHR31623">
    <property type="entry name" value="F21J9.9"/>
    <property type="match status" value="1"/>
</dbReference>
<dbReference type="InterPro" id="IPR023213">
    <property type="entry name" value="CAT-like_dom_sf"/>
</dbReference>
<protein>
    <submittedName>
        <fullName evidence="4">Uncharacterized protein</fullName>
    </submittedName>
</protein>
<evidence type="ECO:0000256" key="1">
    <source>
        <dbReference type="ARBA" id="ARBA00009861"/>
    </source>
</evidence>
<dbReference type="EMBL" id="JBBPBN010000050">
    <property type="protein sequence ID" value="KAK8993017.1"/>
    <property type="molecule type" value="Genomic_DNA"/>
</dbReference>
<evidence type="ECO:0000256" key="2">
    <source>
        <dbReference type="ARBA" id="ARBA00022679"/>
    </source>
</evidence>
<accession>A0ABR2PXR3</accession>
<organism evidence="4 5">
    <name type="scientific">Hibiscus sabdariffa</name>
    <name type="common">roselle</name>
    <dbReference type="NCBI Taxonomy" id="183260"/>
    <lineage>
        <taxon>Eukaryota</taxon>
        <taxon>Viridiplantae</taxon>
        <taxon>Streptophyta</taxon>
        <taxon>Embryophyta</taxon>
        <taxon>Tracheophyta</taxon>
        <taxon>Spermatophyta</taxon>
        <taxon>Magnoliopsida</taxon>
        <taxon>eudicotyledons</taxon>
        <taxon>Gunneridae</taxon>
        <taxon>Pentapetalae</taxon>
        <taxon>rosids</taxon>
        <taxon>malvids</taxon>
        <taxon>Malvales</taxon>
        <taxon>Malvaceae</taxon>
        <taxon>Malvoideae</taxon>
        <taxon>Hibiscus</taxon>
    </lineage>
</organism>
<comment type="caution">
    <text evidence="4">The sequence shown here is derived from an EMBL/GenBank/DDBJ whole genome shotgun (WGS) entry which is preliminary data.</text>
</comment>
<proteinExistence type="inferred from homology"/>
<evidence type="ECO:0000313" key="5">
    <source>
        <dbReference type="Proteomes" id="UP001396334"/>
    </source>
</evidence>
<gene>
    <name evidence="4" type="ORF">V6N11_049075</name>
</gene>
<keyword evidence="3" id="KW-0012">Acyltransferase</keyword>
<dbReference type="Proteomes" id="UP001396334">
    <property type="component" value="Unassembled WGS sequence"/>
</dbReference>
<reference evidence="4 5" key="1">
    <citation type="journal article" date="2024" name="G3 (Bethesda)">
        <title>Genome assembly of Hibiscus sabdariffa L. provides insights into metabolisms of medicinal natural products.</title>
        <authorList>
            <person name="Kim T."/>
        </authorList>
    </citation>
    <scope>NUCLEOTIDE SEQUENCE [LARGE SCALE GENOMIC DNA]</scope>
    <source>
        <strain evidence="4">TK-2024</strain>
        <tissue evidence="4">Old leaves</tissue>
    </source>
</reference>
<sequence>MEVRITSKLMVKPSCSNLNVLKPFKLSLLDQLSPTNYVPCILFYAKPSDSPMNASQFSDRLKQSLSKALTQFYPLAGRTKNNLFVSDYEEGVPYVEARVKGCLSDFIEQSEVLEAMNQLLPCRPFCYLQDSTVPQLAIQVNIFGCGGIALSLCFFHKIIDASTIAAFLRTWAAFSLGSNGELPDLDLLGPSSRLFPPIESMPSNADLKGLLFNEGRRRTRSFVFDANAIATLISKAKSKGLEHPSRVVSLNAFIWKHAMQASRSVSGTRKPAILCQPVSIRQKMKPRLPDYSIGNLFLLPIATYNSVGKDIELTELAYLVREAAISVTNDSQDLLKVSKTISELQSQIAEIVSKGSAEFYTSVSWLNYLDGKIGTIESIAIALS</sequence>